<dbReference type="Pfam" id="PF10431">
    <property type="entry name" value="ClpB_D2-small"/>
    <property type="match status" value="1"/>
</dbReference>
<dbReference type="FunFam" id="3.40.50.300:FF:000010">
    <property type="entry name" value="Chaperone clpB 1, putative"/>
    <property type="match status" value="1"/>
</dbReference>
<dbReference type="HOGENOM" id="CLU_005070_4_0_1"/>
<dbReference type="InterPro" id="IPR003959">
    <property type="entry name" value="ATPase_AAA_core"/>
</dbReference>
<evidence type="ECO:0000256" key="2">
    <source>
        <dbReference type="ARBA" id="ARBA00022737"/>
    </source>
</evidence>
<dbReference type="PANTHER" id="PTHR11638:SF176">
    <property type="entry name" value="HEAT SHOCK PROTEIN 78, MITOCHONDRIAL"/>
    <property type="match status" value="1"/>
</dbReference>
<evidence type="ECO:0000256" key="3">
    <source>
        <dbReference type="ARBA" id="ARBA00022741"/>
    </source>
</evidence>
<dbReference type="InterPro" id="IPR001270">
    <property type="entry name" value="ClpA/B"/>
</dbReference>
<protein>
    <recommendedName>
        <fullName evidence="12">P-loop containing nucleoside triphosphate hydrolase protein</fullName>
    </recommendedName>
</protein>
<dbReference type="InterPro" id="IPR050130">
    <property type="entry name" value="ClpA_ClpB"/>
</dbReference>
<dbReference type="Proteomes" id="UP000054279">
    <property type="component" value="Unassembled WGS sequence"/>
</dbReference>
<dbReference type="InterPro" id="IPR019489">
    <property type="entry name" value="Clp_ATPase_C"/>
</dbReference>
<accession>A0A0C9UPE1</accession>
<dbReference type="SUPFAM" id="SSF52540">
    <property type="entry name" value="P-loop containing nucleoside triphosphate hydrolases"/>
    <property type="match status" value="2"/>
</dbReference>
<dbReference type="GO" id="GO:0042026">
    <property type="term" value="P:protein refolding"/>
    <property type="evidence" value="ECO:0007669"/>
    <property type="project" value="TreeGrafter"/>
</dbReference>
<feature type="domain" description="AAA+ ATPase" evidence="8">
    <location>
        <begin position="114"/>
        <end position="259"/>
    </location>
</feature>
<gene>
    <name evidence="10" type="ORF">M422DRAFT_271642</name>
</gene>
<dbReference type="PROSITE" id="PS00871">
    <property type="entry name" value="CLPAB_2"/>
    <property type="match status" value="1"/>
</dbReference>
<dbReference type="FunFam" id="3.40.50.300:FF:000025">
    <property type="entry name" value="ATP-dependent Clp protease subunit"/>
    <property type="match status" value="1"/>
</dbReference>
<comment type="similarity">
    <text evidence="1 6">Belongs to the ClpA/ClpB family.</text>
</comment>
<evidence type="ECO:0000256" key="1">
    <source>
        <dbReference type="ARBA" id="ARBA00008675"/>
    </source>
</evidence>
<dbReference type="CDD" id="cd19499">
    <property type="entry name" value="RecA-like_ClpB_Hsp104-like"/>
    <property type="match status" value="1"/>
</dbReference>
<dbReference type="PANTHER" id="PTHR11638">
    <property type="entry name" value="ATP-DEPENDENT CLP PROTEASE"/>
    <property type="match status" value="1"/>
</dbReference>
<evidence type="ECO:0000256" key="5">
    <source>
        <dbReference type="ARBA" id="ARBA00023186"/>
    </source>
</evidence>
<proteinExistence type="inferred from homology"/>
<evidence type="ECO:0000256" key="6">
    <source>
        <dbReference type="RuleBase" id="RU004432"/>
    </source>
</evidence>
<keyword evidence="11" id="KW-1185">Reference proteome</keyword>
<sequence>MLTRRVYSSLSPRYPFRLRHYHVSSPASLALRSSSPPASVVVGVQRRGYANPPPGGGFPGGFQGMQLDQEPKKGEALKEFSIDLTDLAKQGKLDPTIGRDEEIRRTIQILSRRTKSNPVLIGPPGVGKTAILEGLASRIVARLVPESLFNKRVLSLDLASIVAGTGIRGQFESKFKALLKDIEEEEGNVICFIDEMHTLLNLGKAEGSVDAGNMIKPALARGLQLVGATTLDEYRKHIEKDAALERRFQPVIIDEPTVESTISILRGLKSRYEVHHGVEISDGALVTAAVYADRYISDRFLPDKAIDLVDEAASALRLAQESKPDDLEKLDREVMTLEIELESLKNETDVWSVERRGEVERLLGDKKAESRKLGEIWQAERARLREVKDTKRKLEEAKHDLDVAQREGRFDTASRLRYSVIPELEAKLPKDDAPPTSTSGVGEHHEDRAGDGHRIEGLTMLHDRVTSGDIARVVAKATGIPVQSLLKGEREKLTHMEDALRQRIIGQDAALRAVSNAVRISRAGLANPNRPVASFLFLGPTGVGKTELCKALAQFLFNDEKRGLITINMSEYHDRYTVSRLIGAAPGYIGYDEGGQLTEAVRRRPYAVLLLDELEKAHKDVALILLQILDEGSLTDSQGRKVDFKNTIICATSNLGSDILASPASVASDGSVTPSAKTAVLDIAGHHFPPELINRLDAQIVFNRLSKRNIRDIVTLRLNEVMERIKDRRMQLDCDDKARQWLAEHGYSDVYGARAIARTIRTKVVNPLAEKLLAGTIRNGDTVVVRTSPDGKDLEVRDNHPAEEGGQVVGVAKPPP</sequence>
<dbReference type="Pfam" id="PF00004">
    <property type="entry name" value="AAA"/>
    <property type="match status" value="1"/>
</dbReference>
<feature type="domain" description="AAA+ ATPase" evidence="8">
    <location>
        <begin position="531"/>
        <end position="706"/>
    </location>
</feature>
<keyword evidence="3 6" id="KW-0547">Nucleotide-binding</keyword>
<keyword evidence="2" id="KW-0677">Repeat</keyword>
<feature type="compositionally biased region" description="Basic and acidic residues" evidence="7">
    <location>
        <begin position="789"/>
        <end position="803"/>
    </location>
</feature>
<organism evidence="10 11">
    <name type="scientific">Sphaerobolus stellatus (strain SS14)</name>
    <dbReference type="NCBI Taxonomy" id="990650"/>
    <lineage>
        <taxon>Eukaryota</taxon>
        <taxon>Fungi</taxon>
        <taxon>Dikarya</taxon>
        <taxon>Basidiomycota</taxon>
        <taxon>Agaricomycotina</taxon>
        <taxon>Agaricomycetes</taxon>
        <taxon>Phallomycetidae</taxon>
        <taxon>Geastrales</taxon>
        <taxon>Sphaerobolaceae</taxon>
        <taxon>Sphaerobolus</taxon>
    </lineage>
</organism>
<keyword evidence="5 6" id="KW-0143">Chaperone</keyword>
<evidence type="ECO:0000259" key="9">
    <source>
        <dbReference type="SMART" id="SM01086"/>
    </source>
</evidence>
<dbReference type="PROSITE" id="PS00870">
    <property type="entry name" value="CLPAB_1"/>
    <property type="match status" value="1"/>
</dbReference>
<dbReference type="GO" id="GO:0043335">
    <property type="term" value="P:protein unfolding"/>
    <property type="evidence" value="ECO:0007669"/>
    <property type="project" value="TreeGrafter"/>
</dbReference>
<dbReference type="Pfam" id="PF17871">
    <property type="entry name" value="AAA_lid_9"/>
    <property type="match status" value="1"/>
</dbReference>
<evidence type="ECO:0000313" key="10">
    <source>
        <dbReference type="EMBL" id="KIJ27210.1"/>
    </source>
</evidence>
<dbReference type="SMART" id="SM01086">
    <property type="entry name" value="ClpB_D2-small"/>
    <property type="match status" value="1"/>
</dbReference>
<dbReference type="SMART" id="SM00382">
    <property type="entry name" value="AAA"/>
    <property type="match status" value="2"/>
</dbReference>
<dbReference type="InterPro" id="IPR041546">
    <property type="entry name" value="ClpA/ClpB_AAA_lid"/>
</dbReference>
<dbReference type="InterPro" id="IPR027417">
    <property type="entry name" value="P-loop_NTPase"/>
</dbReference>
<dbReference type="InterPro" id="IPR003593">
    <property type="entry name" value="AAA+_ATPase"/>
</dbReference>
<evidence type="ECO:0000259" key="8">
    <source>
        <dbReference type="SMART" id="SM00382"/>
    </source>
</evidence>
<feature type="domain" description="Clp ATPase C-terminal" evidence="9">
    <location>
        <begin position="705"/>
        <end position="796"/>
    </location>
</feature>
<evidence type="ECO:0000256" key="7">
    <source>
        <dbReference type="SAM" id="MobiDB-lite"/>
    </source>
</evidence>
<dbReference type="OrthoDB" id="47330at2759"/>
<dbReference type="Pfam" id="PF07724">
    <property type="entry name" value="AAA_2"/>
    <property type="match status" value="1"/>
</dbReference>
<evidence type="ECO:0000313" key="11">
    <source>
        <dbReference type="Proteomes" id="UP000054279"/>
    </source>
</evidence>
<feature type="region of interest" description="Disordered" evidence="7">
    <location>
        <begin position="789"/>
        <end position="816"/>
    </location>
</feature>
<keyword evidence="4 6" id="KW-0067">ATP-binding</keyword>
<dbReference type="CDD" id="cd00009">
    <property type="entry name" value="AAA"/>
    <property type="match status" value="1"/>
</dbReference>
<dbReference type="EMBL" id="KN837343">
    <property type="protein sequence ID" value="KIJ27210.1"/>
    <property type="molecule type" value="Genomic_DNA"/>
</dbReference>
<dbReference type="InterPro" id="IPR028299">
    <property type="entry name" value="ClpA/B_CS2"/>
</dbReference>
<feature type="region of interest" description="Disordered" evidence="7">
    <location>
        <begin position="428"/>
        <end position="450"/>
    </location>
</feature>
<dbReference type="AlphaFoldDB" id="A0A0C9UPE1"/>
<dbReference type="GO" id="GO:0005759">
    <property type="term" value="C:mitochondrial matrix"/>
    <property type="evidence" value="ECO:0007669"/>
    <property type="project" value="TreeGrafter"/>
</dbReference>
<dbReference type="FunFam" id="3.40.50.300:FF:000120">
    <property type="entry name" value="ATP-dependent chaperone ClpB"/>
    <property type="match status" value="1"/>
</dbReference>
<dbReference type="Gene3D" id="3.40.50.300">
    <property type="entry name" value="P-loop containing nucleotide triphosphate hydrolases"/>
    <property type="match status" value="3"/>
</dbReference>
<dbReference type="GO" id="GO:0005524">
    <property type="term" value="F:ATP binding"/>
    <property type="evidence" value="ECO:0007669"/>
    <property type="project" value="UniProtKB-KW"/>
</dbReference>
<dbReference type="GO" id="GO:0034605">
    <property type="term" value="P:cellular response to heat"/>
    <property type="evidence" value="ECO:0007669"/>
    <property type="project" value="TreeGrafter"/>
</dbReference>
<reference evidence="10 11" key="1">
    <citation type="submission" date="2014-06" db="EMBL/GenBank/DDBJ databases">
        <title>Evolutionary Origins and Diversification of the Mycorrhizal Mutualists.</title>
        <authorList>
            <consortium name="DOE Joint Genome Institute"/>
            <consortium name="Mycorrhizal Genomics Consortium"/>
            <person name="Kohler A."/>
            <person name="Kuo A."/>
            <person name="Nagy L.G."/>
            <person name="Floudas D."/>
            <person name="Copeland A."/>
            <person name="Barry K.W."/>
            <person name="Cichocki N."/>
            <person name="Veneault-Fourrey C."/>
            <person name="LaButti K."/>
            <person name="Lindquist E.A."/>
            <person name="Lipzen A."/>
            <person name="Lundell T."/>
            <person name="Morin E."/>
            <person name="Murat C."/>
            <person name="Riley R."/>
            <person name="Ohm R."/>
            <person name="Sun H."/>
            <person name="Tunlid A."/>
            <person name="Henrissat B."/>
            <person name="Grigoriev I.V."/>
            <person name="Hibbett D.S."/>
            <person name="Martin F."/>
        </authorList>
    </citation>
    <scope>NUCLEOTIDE SEQUENCE [LARGE SCALE GENOMIC DNA]</scope>
    <source>
        <strain evidence="10 11">SS14</strain>
    </source>
</reference>
<dbReference type="GO" id="GO:0016887">
    <property type="term" value="F:ATP hydrolysis activity"/>
    <property type="evidence" value="ECO:0007669"/>
    <property type="project" value="InterPro"/>
</dbReference>
<dbReference type="Gene3D" id="1.10.8.60">
    <property type="match status" value="1"/>
</dbReference>
<dbReference type="PRINTS" id="PR00300">
    <property type="entry name" value="CLPPROTEASEA"/>
</dbReference>
<dbReference type="InterPro" id="IPR018368">
    <property type="entry name" value="ClpA/B_CS1"/>
</dbReference>
<evidence type="ECO:0000256" key="4">
    <source>
        <dbReference type="ARBA" id="ARBA00022840"/>
    </source>
</evidence>
<evidence type="ECO:0008006" key="12">
    <source>
        <dbReference type="Google" id="ProtNLM"/>
    </source>
</evidence>
<name>A0A0C9UPE1_SPHS4</name>